<keyword evidence="3" id="KW-1133">Transmembrane helix</keyword>
<keyword evidence="1" id="KW-0653">Protein transport</keyword>
<dbReference type="GO" id="GO:0015031">
    <property type="term" value="P:protein transport"/>
    <property type="evidence" value="ECO:0007669"/>
    <property type="project" value="UniProtKB-KW"/>
</dbReference>
<dbReference type="Gene3D" id="3.30.450.50">
    <property type="entry name" value="Longin domain"/>
    <property type="match status" value="1"/>
</dbReference>
<dbReference type="InterPro" id="IPR042855">
    <property type="entry name" value="V_SNARE_CC"/>
</dbReference>
<feature type="non-terminal residue" evidence="5">
    <location>
        <position position="1"/>
    </location>
</feature>
<feature type="domain" description="V-SNARE coiled-coil homology" evidence="4">
    <location>
        <begin position="123"/>
        <end position="183"/>
    </location>
</feature>
<protein>
    <submittedName>
        <fullName evidence="5">SNARE, putative</fullName>
    </submittedName>
</protein>
<keyword evidence="1" id="KW-0813">Transport</keyword>
<evidence type="ECO:0000256" key="2">
    <source>
        <dbReference type="PROSITE-ProRule" id="PRU00290"/>
    </source>
</evidence>
<dbReference type="GO" id="GO:0016192">
    <property type="term" value="P:vesicle-mediated transport"/>
    <property type="evidence" value="ECO:0007669"/>
    <property type="project" value="InterPro"/>
</dbReference>
<dbReference type="AlphaFoldDB" id="A0A146KJL2"/>
<dbReference type="Pfam" id="PF00957">
    <property type="entry name" value="Synaptobrevin"/>
    <property type="match status" value="1"/>
</dbReference>
<dbReference type="InterPro" id="IPR051097">
    <property type="entry name" value="Synaptobrevin-like_transport"/>
</dbReference>
<keyword evidence="3" id="KW-0472">Membrane</keyword>
<reference evidence="5" key="1">
    <citation type="submission" date="2015-07" db="EMBL/GenBank/DDBJ databases">
        <title>Adaptation to a free-living lifestyle via gene acquisitions in the diplomonad Trepomonas sp. PC1.</title>
        <authorList>
            <person name="Xu F."/>
            <person name="Jerlstrom-Hultqvist J."/>
            <person name="Kolisko M."/>
            <person name="Simpson A.G.B."/>
            <person name="Roger A.J."/>
            <person name="Svard S.G."/>
            <person name="Andersson J.O."/>
        </authorList>
    </citation>
    <scope>NUCLEOTIDE SEQUENCE</scope>
    <source>
        <strain evidence="5">PC1</strain>
    </source>
</reference>
<dbReference type="CDD" id="cd15843">
    <property type="entry name" value="R-SNARE"/>
    <property type="match status" value="1"/>
</dbReference>
<accession>A0A146KJL2</accession>
<gene>
    <name evidence="5" type="ORF">TPC1_11057</name>
</gene>
<evidence type="ECO:0000259" key="4">
    <source>
        <dbReference type="PROSITE" id="PS50892"/>
    </source>
</evidence>
<dbReference type="Gene3D" id="1.20.5.110">
    <property type="match status" value="1"/>
</dbReference>
<dbReference type="PANTHER" id="PTHR21136:SF168">
    <property type="entry name" value="VESICLE-ASSOCIATED MEMBRANE PROTEIN 9"/>
    <property type="match status" value="1"/>
</dbReference>
<keyword evidence="3" id="KW-0812">Transmembrane</keyword>
<dbReference type="EMBL" id="GDID01000791">
    <property type="protein sequence ID" value="JAP95815.1"/>
    <property type="molecule type" value="Transcribed_RNA"/>
</dbReference>
<evidence type="ECO:0000256" key="3">
    <source>
        <dbReference type="SAM" id="Phobius"/>
    </source>
</evidence>
<name>A0A146KJL2_9EUKA</name>
<dbReference type="SUPFAM" id="SSF58038">
    <property type="entry name" value="SNARE fusion complex"/>
    <property type="match status" value="1"/>
</dbReference>
<dbReference type="PROSITE" id="PS50892">
    <property type="entry name" value="V_SNARE"/>
    <property type="match status" value="1"/>
</dbReference>
<evidence type="ECO:0000256" key="1">
    <source>
        <dbReference type="ARBA" id="ARBA00022927"/>
    </source>
</evidence>
<dbReference type="InterPro" id="IPR001388">
    <property type="entry name" value="Synaptobrevin-like"/>
</dbReference>
<dbReference type="PANTHER" id="PTHR21136">
    <property type="entry name" value="SNARE PROTEINS"/>
    <property type="match status" value="1"/>
</dbReference>
<proteinExistence type="predicted"/>
<dbReference type="GO" id="GO:0016020">
    <property type="term" value="C:membrane"/>
    <property type="evidence" value="ECO:0007669"/>
    <property type="project" value="InterPro"/>
</dbReference>
<sequence length="211" mass="23629">QYVCLAYKSTPLVNRGKTNALEKQYYDNLGPILKNVADKENYVGSQSSGDVNLYILIMKKITMVAFAGSTITKQQVIGMGQELIEDFLTKYSMTIVQRAAPLQMDTEFGPILRDKIDNIKLYKMAQVKADLTDTKQLIVQNLDAVIKRTQKLEEIDVDAQSLKENAGEFFTQTGKLKSEMNRKRWCIIGSICGAGVAIILCIVLPIVLKKK</sequence>
<feature type="transmembrane region" description="Helical" evidence="3">
    <location>
        <begin position="185"/>
        <end position="208"/>
    </location>
</feature>
<dbReference type="PRINTS" id="PR00219">
    <property type="entry name" value="SYNAPTOBREVN"/>
</dbReference>
<organism evidence="5">
    <name type="scientific">Trepomonas sp. PC1</name>
    <dbReference type="NCBI Taxonomy" id="1076344"/>
    <lineage>
        <taxon>Eukaryota</taxon>
        <taxon>Metamonada</taxon>
        <taxon>Diplomonadida</taxon>
        <taxon>Hexamitidae</taxon>
        <taxon>Hexamitinae</taxon>
        <taxon>Trepomonas</taxon>
    </lineage>
</organism>
<evidence type="ECO:0000313" key="5">
    <source>
        <dbReference type="EMBL" id="JAP95815.1"/>
    </source>
</evidence>
<keyword evidence="2" id="KW-0175">Coiled coil</keyword>